<evidence type="ECO:0000256" key="1">
    <source>
        <dbReference type="SAM" id="Phobius"/>
    </source>
</evidence>
<keyword evidence="1" id="KW-0812">Transmembrane</keyword>
<evidence type="ECO:0000313" key="2">
    <source>
        <dbReference type="EMBL" id="KTF08021.1"/>
    </source>
</evidence>
<sequence length="48" mass="5448">MITGIKFIAVLHSHILLFGTDHHNFLIARIGIIVISMIVVGFIRRSYL</sequence>
<feature type="transmembrane region" description="Helical" evidence="1">
    <location>
        <begin position="26"/>
        <end position="43"/>
    </location>
</feature>
<protein>
    <submittedName>
        <fullName evidence="2">Uncharacterized protein</fullName>
    </submittedName>
</protein>
<organism evidence="2">
    <name type="scientific">marine sediment metagenome</name>
    <dbReference type="NCBI Taxonomy" id="412755"/>
    <lineage>
        <taxon>unclassified sequences</taxon>
        <taxon>metagenomes</taxon>
        <taxon>ecological metagenomes</taxon>
    </lineage>
</organism>
<keyword evidence="1" id="KW-1133">Transmembrane helix</keyword>
<proteinExistence type="predicted"/>
<dbReference type="AlphaFoldDB" id="A0A1B6NXD1"/>
<reference evidence="2" key="1">
    <citation type="submission" date="2013-11" db="EMBL/GenBank/DDBJ databases">
        <title>Microbial diversity, functional groups and degradation webs in Northern and Southern Mediterranean and Red Sea marine crude oil polluted sites.</title>
        <authorList>
            <person name="Daffonchio D."/>
            <person name="Mapelli F."/>
            <person name="Ferrer M."/>
            <person name="Richter M."/>
            <person name="Cherif A."/>
            <person name="Malkawi H.I."/>
            <person name="Yakimov M.M."/>
            <person name="Abdel-Fattah Y.R."/>
            <person name="Blaghen M."/>
            <person name="Golyshin P.N."/>
            <person name="Kalogerakis N."/>
            <person name="Boon N."/>
            <person name="Magagnini M."/>
            <person name="Fava F."/>
        </authorList>
    </citation>
    <scope>NUCLEOTIDE SEQUENCE</scope>
</reference>
<name>A0A1B6NXD1_9ZZZZ</name>
<keyword evidence="1" id="KW-0472">Membrane</keyword>
<comment type="caution">
    <text evidence="2">The sequence shown here is derived from an EMBL/GenBank/DDBJ whole genome shotgun (WGS) entry which is preliminary data.</text>
</comment>
<dbReference type="EMBL" id="AYSL01000199">
    <property type="protein sequence ID" value="KTF08021.1"/>
    <property type="molecule type" value="Genomic_DNA"/>
</dbReference>
<accession>A0A1B6NXD1</accession>
<gene>
    <name evidence="2" type="ORF">MGSAQ_000483</name>
</gene>